<gene>
    <name evidence="2" type="ORF">FGO68_gene16191</name>
</gene>
<feature type="region of interest" description="Disordered" evidence="1">
    <location>
        <begin position="47"/>
        <end position="91"/>
    </location>
</feature>
<evidence type="ECO:0000256" key="1">
    <source>
        <dbReference type="SAM" id="MobiDB-lite"/>
    </source>
</evidence>
<protein>
    <submittedName>
        <fullName evidence="2">Uncharacterized protein</fullName>
    </submittedName>
</protein>
<evidence type="ECO:0000313" key="3">
    <source>
        <dbReference type="Proteomes" id="UP000785679"/>
    </source>
</evidence>
<reference evidence="2" key="1">
    <citation type="submission" date="2019-06" db="EMBL/GenBank/DDBJ databases">
        <authorList>
            <person name="Zheng W."/>
        </authorList>
    </citation>
    <scope>NUCLEOTIDE SEQUENCE</scope>
    <source>
        <strain evidence="2">QDHG01</strain>
    </source>
</reference>
<dbReference type="AlphaFoldDB" id="A0A8J8NBS0"/>
<dbReference type="Proteomes" id="UP000785679">
    <property type="component" value="Unassembled WGS sequence"/>
</dbReference>
<name>A0A8J8NBS0_HALGN</name>
<keyword evidence="3" id="KW-1185">Reference proteome</keyword>
<organism evidence="2 3">
    <name type="scientific">Halteria grandinella</name>
    <dbReference type="NCBI Taxonomy" id="5974"/>
    <lineage>
        <taxon>Eukaryota</taxon>
        <taxon>Sar</taxon>
        <taxon>Alveolata</taxon>
        <taxon>Ciliophora</taxon>
        <taxon>Intramacronucleata</taxon>
        <taxon>Spirotrichea</taxon>
        <taxon>Stichotrichia</taxon>
        <taxon>Sporadotrichida</taxon>
        <taxon>Halteriidae</taxon>
        <taxon>Halteria</taxon>
    </lineage>
</organism>
<proteinExistence type="predicted"/>
<evidence type="ECO:0000313" key="2">
    <source>
        <dbReference type="EMBL" id="TNV71745.1"/>
    </source>
</evidence>
<comment type="caution">
    <text evidence="2">The sequence shown here is derived from an EMBL/GenBank/DDBJ whole genome shotgun (WGS) entry which is preliminary data.</text>
</comment>
<dbReference type="EMBL" id="RRYP01028419">
    <property type="protein sequence ID" value="TNV71745.1"/>
    <property type="molecule type" value="Genomic_DNA"/>
</dbReference>
<accession>A0A8J8NBS0</accession>
<sequence>MKELYIKYLYSSLIGIRFQALRLNQGYKFQTKSSLYNQKIKTNYLANETRNLPRPPGPSSNRLHPSKRQQVPRLKEQAARRQSTQRNRPWQLHWLQRYRSPQ</sequence>